<evidence type="ECO:0000256" key="1">
    <source>
        <dbReference type="SAM" id="MobiDB-lite"/>
    </source>
</evidence>
<protein>
    <submittedName>
        <fullName evidence="2">Uncharacterized protein</fullName>
    </submittedName>
</protein>
<dbReference type="AlphaFoldDB" id="I3EJ26"/>
<dbReference type="InParanoid" id="I3EJ26"/>
<dbReference type="OMA" id="YQRENTE"/>
<feature type="region of interest" description="Disordered" evidence="1">
    <location>
        <begin position="16"/>
        <end position="43"/>
    </location>
</feature>
<dbReference type="OrthoDB" id="2190171at2759"/>
<dbReference type="VEuPathDB" id="MicrosporidiaDB:NEQG_01042"/>
<keyword evidence="3" id="KW-1185">Reference proteome</keyword>
<proteinExistence type="predicted"/>
<feature type="compositionally biased region" description="Basic and acidic residues" evidence="1">
    <location>
        <begin position="16"/>
        <end position="38"/>
    </location>
</feature>
<dbReference type="HOGENOM" id="CLU_1578948_0_0_1"/>
<dbReference type="Proteomes" id="UP000002872">
    <property type="component" value="Unassembled WGS sequence"/>
</dbReference>
<sequence>MFKKLKGIKEKMKLVKSDIKKNEKKDPAPITPENEKIDTQPLPGIKYLQRRQMATQKRYFDSADHFLSLYQRENTEINHELLHTPSKEIEINHELLHTPSKEIEINHELLHKASEEIEINHELLHKASEEIATNEEKSAQPGEIVKSVQGPIDTAYSEIIEEMKPKESV</sequence>
<name>I3EJ26_NEMP3</name>
<reference evidence="2" key="1">
    <citation type="submission" date="2011-01" db="EMBL/GenBank/DDBJ databases">
        <title>The Genome Sequence of Nematocida parisii strain ERTm3.</title>
        <authorList>
            <consortium name="The Broad Institute Genome Sequencing Platform"/>
            <consortium name="The Broad Institute Genome Sequencing Center for Infectious Disease"/>
            <person name="Cuomo C."/>
            <person name="Troemel E."/>
            <person name="Young S.K."/>
            <person name="Zeng Q."/>
            <person name="Gargeya S."/>
            <person name="Fitzgerald M."/>
            <person name="Haas B."/>
            <person name="Abouelleil A."/>
            <person name="Alvarado L."/>
            <person name="Arachchi H.M."/>
            <person name="Berlin A."/>
            <person name="Chapman S.B."/>
            <person name="Gearin G."/>
            <person name="Goldberg J."/>
            <person name="Griggs A."/>
            <person name="Gujja S."/>
            <person name="Hansen M."/>
            <person name="Heiman D."/>
            <person name="Howarth C."/>
            <person name="Larimer J."/>
            <person name="Lui A."/>
            <person name="MacDonald P.J.P."/>
            <person name="McCowen C."/>
            <person name="Montmayeur A."/>
            <person name="Murphy C."/>
            <person name="Neiman D."/>
            <person name="Pearson M."/>
            <person name="Priest M."/>
            <person name="Roberts A."/>
            <person name="Saif S."/>
            <person name="Shea T."/>
            <person name="Sisk P."/>
            <person name="Stolte C."/>
            <person name="Sykes S."/>
            <person name="Wortman J."/>
            <person name="Nusbaum C."/>
            <person name="Birren B."/>
        </authorList>
    </citation>
    <scope>NUCLEOTIDE SEQUENCE</scope>
    <source>
        <strain evidence="2">ERTm3</strain>
    </source>
</reference>
<dbReference type="EMBL" id="GL870877">
    <property type="protein sequence ID" value="EIJ89223.1"/>
    <property type="molecule type" value="Genomic_DNA"/>
</dbReference>
<gene>
    <name evidence="2" type="ORF">NEQG_01042</name>
</gene>
<organism evidence="2 3">
    <name type="scientific">Nematocida parisii (strain ERTm3)</name>
    <name type="common">Nematode killer fungus</name>
    <dbReference type="NCBI Taxonomy" id="935791"/>
    <lineage>
        <taxon>Eukaryota</taxon>
        <taxon>Fungi</taxon>
        <taxon>Fungi incertae sedis</taxon>
        <taxon>Microsporidia</taxon>
        <taxon>Nematocida</taxon>
    </lineage>
</organism>
<accession>I3EJ26</accession>
<evidence type="ECO:0000313" key="3">
    <source>
        <dbReference type="Proteomes" id="UP000002872"/>
    </source>
</evidence>
<evidence type="ECO:0000313" key="2">
    <source>
        <dbReference type="EMBL" id="EIJ89223.1"/>
    </source>
</evidence>